<dbReference type="Proteomes" id="UP000182350">
    <property type="component" value="Unassembled WGS sequence"/>
</dbReference>
<dbReference type="Pfam" id="PF16844">
    <property type="entry name" value="DIMCO_N"/>
    <property type="match status" value="1"/>
</dbReference>
<dbReference type="PANTHER" id="PTHR33937:SF1">
    <property type="entry name" value="IRON-MOLIBDENUM COFACTOR PROCESSING PROTEIN"/>
    <property type="match status" value="1"/>
</dbReference>
<dbReference type="OrthoDB" id="9797941at2"/>
<keyword evidence="6" id="KW-1185">Reference proteome</keyword>
<gene>
    <name evidence="5" type="ORF">SAMN02745752_02248</name>
</gene>
<dbReference type="Gene3D" id="1.10.150.590">
    <property type="entry name" value="Dinitrogenase iron-molybdenum cofactor, N-terminal"/>
    <property type="match status" value="1"/>
</dbReference>
<dbReference type="InterPro" id="IPR003731">
    <property type="entry name" value="Di-Nase_FeMo-co_biosynth"/>
</dbReference>
<dbReference type="InterPro" id="IPR034169">
    <property type="entry name" value="NifX-like"/>
</dbReference>
<keyword evidence="2" id="KW-0535">Nitrogen fixation</keyword>
<dbReference type="Pfam" id="PF02579">
    <property type="entry name" value="Nitro_FeMo-Co"/>
    <property type="match status" value="1"/>
</dbReference>
<evidence type="ECO:0000313" key="5">
    <source>
        <dbReference type="EMBL" id="SFX61330.1"/>
    </source>
</evidence>
<dbReference type="InterPro" id="IPR031763">
    <property type="entry name" value="NafY_N"/>
</dbReference>
<dbReference type="InterPro" id="IPR036105">
    <property type="entry name" value="DiNase_FeMo-co_biosyn_sf"/>
</dbReference>
<dbReference type="SUPFAM" id="SSF53146">
    <property type="entry name" value="Nitrogenase accessory factor-like"/>
    <property type="match status" value="1"/>
</dbReference>
<dbReference type="RefSeq" id="WP_072326552.1">
    <property type="nucleotide sequence ID" value="NZ_FPJW01000008.1"/>
</dbReference>
<name>A0A1K1YH09_9GAMM</name>
<evidence type="ECO:0000256" key="2">
    <source>
        <dbReference type="ARBA" id="ARBA00023231"/>
    </source>
</evidence>
<evidence type="ECO:0000259" key="4">
    <source>
        <dbReference type="Pfam" id="PF16844"/>
    </source>
</evidence>
<organism evidence="5 6">
    <name type="scientific">Marinospirillum alkaliphilum DSM 21637</name>
    <dbReference type="NCBI Taxonomy" id="1122209"/>
    <lineage>
        <taxon>Bacteria</taxon>
        <taxon>Pseudomonadati</taxon>
        <taxon>Pseudomonadota</taxon>
        <taxon>Gammaproteobacteria</taxon>
        <taxon>Oceanospirillales</taxon>
        <taxon>Oceanospirillaceae</taxon>
        <taxon>Marinospirillum</taxon>
    </lineage>
</organism>
<protein>
    <submittedName>
        <fullName evidence="5">Nitrogen fixation protein NifX</fullName>
    </submittedName>
</protein>
<evidence type="ECO:0000256" key="1">
    <source>
        <dbReference type="ARBA" id="ARBA00010285"/>
    </source>
</evidence>
<evidence type="ECO:0000313" key="6">
    <source>
        <dbReference type="Proteomes" id="UP000182350"/>
    </source>
</evidence>
<dbReference type="PANTHER" id="PTHR33937">
    <property type="entry name" value="IRON-MOLYBDENUM PROTEIN-RELATED-RELATED"/>
    <property type="match status" value="1"/>
</dbReference>
<dbReference type="Gene3D" id="3.30.420.130">
    <property type="entry name" value="Dinitrogenase iron-molybdenum cofactor biosynthesis domain"/>
    <property type="match status" value="1"/>
</dbReference>
<dbReference type="AlphaFoldDB" id="A0A1K1YH09"/>
<dbReference type="STRING" id="1122209.SAMN02745752_02248"/>
<dbReference type="InterPro" id="IPR051840">
    <property type="entry name" value="NifX/NifY_domain"/>
</dbReference>
<dbReference type="CDD" id="cd00853">
    <property type="entry name" value="NifX"/>
    <property type="match status" value="1"/>
</dbReference>
<proteinExistence type="inferred from homology"/>
<evidence type="ECO:0000259" key="3">
    <source>
        <dbReference type="Pfam" id="PF02579"/>
    </source>
</evidence>
<dbReference type="InterPro" id="IPR038127">
    <property type="entry name" value="NafY_N_sf"/>
</dbReference>
<feature type="domain" description="Dinitrogenase iron-molybdenum cofactor biosynthesis" evidence="3">
    <location>
        <begin position="114"/>
        <end position="206"/>
    </location>
</feature>
<accession>A0A1K1YH09</accession>
<sequence length="235" mass="25168">MTSISKGAARRLANAARVLSEDDPAIFVVAVGSYVGLPITEEKLQSLSVEDINRVLSGDDGELPENYNKDNVKQALRHLWGEQDTLQPLPTIQTAPAGMNPDAALQVAVASNNGEQLDGHFGSCLRFLIYKVSKEGIYLADVRDAAATSEAPDRNEARAALLQGCQLLYVQSIGGPAAAKVVKTGVHPVKFPKAEPARIALEKLQQSLDAPPPWLARVLGTESSVSKRFSGEEVE</sequence>
<comment type="similarity">
    <text evidence="1">Belongs to the NifX/NifY family.</text>
</comment>
<feature type="domain" description="Dinitrogenase iron-molybdenum cofactor N-terminal" evidence="4">
    <location>
        <begin position="4"/>
        <end position="90"/>
    </location>
</feature>
<dbReference type="EMBL" id="FPJW01000008">
    <property type="protein sequence ID" value="SFX61330.1"/>
    <property type="molecule type" value="Genomic_DNA"/>
</dbReference>
<reference evidence="5 6" key="1">
    <citation type="submission" date="2016-11" db="EMBL/GenBank/DDBJ databases">
        <authorList>
            <person name="Jaros S."/>
            <person name="Januszkiewicz K."/>
            <person name="Wedrychowicz H."/>
        </authorList>
    </citation>
    <scope>NUCLEOTIDE SEQUENCE [LARGE SCALE GENOMIC DNA]</scope>
    <source>
        <strain evidence="5 6">DSM 21637</strain>
    </source>
</reference>